<dbReference type="InterPro" id="IPR026669">
    <property type="entry name" value="Arsenite_MeTrfase-like"/>
</dbReference>
<accession>Q55C78</accession>
<dbReference type="RefSeq" id="XP_646603.1">
    <property type="nucleotide sequence ID" value="XM_641511.1"/>
</dbReference>
<dbReference type="GeneID" id="8617575"/>
<dbReference type="eggNOG" id="ENOG502QTI1">
    <property type="taxonomic scope" value="Eukaryota"/>
</dbReference>
<comment type="caution">
    <text evidence="2">The sequence shown here is derived from an EMBL/GenBank/DDBJ whole genome shotgun (WGS) entry which is preliminary data.</text>
</comment>
<dbReference type="AlphaFoldDB" id="Q55C78"/>
<dbReference type="EMBL" id="AAFI02000005">
    <property type="protein sequence ID" value="EAL72441.1"/>
    <property type="molecule type" value="Genomic_DNA"/>
</dbReference>
<dbReference type="Proteomes" id="UP000002195">
    <property type="component" value="Unassembled WGS sequence"/>
</dbReference>
<reference evidence="2 3" key="1">
    <citation type="journal article" date="2005" name="Nature">
        <title>The genome of the social amoeba Dictyostelium discoideum.</title>
        <authorList>
            <consortium name="The Dictyostelium discoideum Sequencing Consortium"/>
            <person name="Eichinger L."/>
            <person name="Pachebat J.A."/>
            <person name="Glockner G."/>
            <person name="Rajandream M.A."/>
            <person name="Sucgang R."/>
            <person name="Berriman M."/>
            <person name="Song J."/>
            <person name="Olsen R."/>
            <person name="Szafranski K."/>
            <person name="Xu Q."/>
            <person name="Tunggal B."/>
            <person name="Kummerfeld S."/>
            <person name="Madera M."/>
            <person name="Konfortov B.A."/>
            <person name="Rivero F."/>
            <person name="Bankier A.T."/>
            <person name="Lehmann R."/>
            <person name="Hamlin N."/>
            <person name="Davies R."/>
            <person name="Gaudet P."/>
            <person name="Fey P."/>
            <person name="Pilcher K."/>
            <person name="Chen G."/>
            <person name="Saunders D."/>
            <person name="Sodergren E."/>
            <person name="Davis P."/>
            <person name="Kerhornou A."/>
            <person name="Nie X."/>
            <person name="Hall N."/>
            <person name="Anjard C."/>
            <person name="Hemphill L."/>
            <person name="Bason N."/>
            <person name="Farbrother P."/>
            <person name="Desany B."/>
            <person name="Just E."/>
            <person name="Morio T."/>
            <person name="Rost R."/>
            <person name="Churcher C."/>
            <person name="Cooper J."/>
            <person name="Haydock S."/>
            <person name="van Driessche N."/>
            <person name="Cronin A."/>
            <person name="Goodhead I."/>
            <person name="Muzny D."/>
            <person name="Mourier T."/>
            <person name="Pain A."/>
            <person name="Lu M."/>
            <person name="Harper D."/>
            <person name="Lindsay R."/>
            <person name="Hauser H."/>
            <person name="James K."/>
            <person name="Quiles M."/>
            <person name="Madan Babu M."/>
            <person name="Saito T."/>
            <person name="Buchrieser C."/>
            <person name="Wardroper A."/>
            <person name="Felder M."/>
            <person name="Thangavelu M."/>
            <person name="Johnson D."/>
            <person name="Knights A."/>
            <person name="Loulseged H."/>
            <person name="Mungall K."/>
            <person name="Oliver K."/>
            <person name="Price C."/>
            <person name="Quail M.A."/>
            <person name="Urushihara H."/>
            <person name="Hernandez J."/>
            <person name="Rabbinowitsch E."/>
            <person name="Steffen D."/>
            <person name="Sanders M."/>
            <person name="Ma J."/>
            <person name="Kohara Y."/>
            <person name="Sharp S."/>
            <person name="Simmonds M."/>
            <person name="Spiegler S."/>
            <person name="Tivey A."/>
            <person name="Sugano S."/>
            <person name="White B."/>
            <person name="Walker D."/>
            <person name="Woodward J."/>
            <person name="Winckler T."/>
            <person name="Tanaka Y."/>
            <person name="Shaulsky G."/>
            <person name="Schleicher M."/>
            <person name="Weinstock G."/>
            <person name="Rosenthal A."/>
            <person name="Cox E.C."/>
            <person name="Chisholm R.L."/>
            <person name="Gibbs R."/>
            <person name="Loomis W.F."/>
            <person name="Platzer M."/>
            <person name="Kay R.R."/>
            <person name="Williams J."/>
            <person name="Dear P.H."/>
            <person name="Noegel A.A."/>
            <person name="Barrell B."/>
            <person name="Kuspa A."/>
        </authorList>
    </citation>
    <scope>NUCLEOTIDE SEQUENCE [LARGE SCALE GENOMIC DNA]</scope>
    <source>
        <strain evidence="2 3">AX4</strain>
    </source>
</reference>
<evidence type="ECO:0000313" key="3">
    <source>
        <dbReference type="Proteomes" id="UP000002195"/>
    </source>
</evidence>
<feature type="region of interest" description="Disordered" evidence="1">
    <location>
        <begin position="1"/>
        <end position="34"/>
    </location>
</feature>
<dbReference type="KEGG" id="ddi:DDB_G0270182"/>
<dbReference type="GO" id="GO:0008168">
    <property type="term" value="F:methyltransferase activity"/>
    <property type="evidence" value="ECO:0000318"/>
    <property type="project" value="GO_Central"/>
</dbReference>
<name>Q55C78_DICDI</name>
<dbReference type="STRING" id="44689.Q55C78"/>
<proteinExistence type="predicted"/>
<dbReference type="PhylomeDB" id="Q55C78"/>
<dbReference type="dictyBase" id="DDB_G0270182"/>
<sequence length="362" mass="42135">MTQKSNKRKKEEEIPIQSNENLGNKNDKDDDDDDYDTIIKNEEKVEIEILKKRFKDLYRLIKDEEEKIEFISFVCEQLNVNIEPIKAVNKESKQDSILQTIIQDLKDQLPSITTEAPNEKITIPKNTSFEGYTKENTINVDGFLYTEEDIDDLIESGELKNNYCLDCASKSIQPINFISHSTTPNQLKYMFSSDVLGGNCNLKQSTILDIGSRLGALLYTGYLFSDTKKLIGCEINQYFSDLQKSMINRYKMTDRIEIVHGNIIDNQQLIQQSDIIYMNNVLEFFQQDKKKHIEFWQFIQNQTKSKKGLKILTIPSLEESFKNNKIPLKLKGWIKKIQLDSPVPQDDPTFPDYQEIHLYEVL</sequence>
<keyword evidence="3" id="KW-1185">Reference proteome</keyword>
<evidence type="ECO:0000256" key="1">
    <source>
        <dbReference type="SAM" id="MobiDB-lite"/>
    </source>
</evidence>
<dbReference type="HOGENOM" id="CLU_057934_0_0_1"/>
<dbReference type="PaxDb" id="44689-DDB0190864"/>
<dbReference type="InParanoid" id="Q55C78"/>
<dbReference type="SUPFAM" id="SSF53335">
    <property type="entry name" value="S-adenosyl-L-methionine-dependent methyltransferases"/>
    <property type="match status" value="1"/>
</dbReference>
<dbReference type="Gene3D" id="3.40.50.150">
    <property type="entry name" value="Vaccinia Virus protein VP39"/>
    <property type="match status" value="1"/>
</dbReference>
<dbReference type="PANTHER" id="PTHR43675:SF1">
    <property type="entry name" value="RIKEN CDNA 2700097O09 GENE"/>
    <property type="match status" value="1"/>
</dbReference>
<evidence type="ECO:0000313" key="2">
    <source>
        <dbReference type="EMBL" id="EAL72441.1"/>
    </source>
</evidence>
<organism evidence="2 3">
    <name type="scientific">Dictyostelium discoideum</name>
    <name type="common">Social amoeba</name>
    <dbReference type="NCBI Taxonomy" id="44689"/>
    <lineage>
        <taxon>Eukaryota</taxon>
        <taxon>Amoebozoa</taxon>
        <taxon>Evosea</taxon>
        <taxon>Eumycetozoa</taxon>
        <taxon>Dictyostelia</taxon>
        <taxon>Dictyosteliales</taxon>
        <taxon>Dictyosteliaceae</taxon>
        <taxon>Dictyostelium</taxon>
    </lineage>
</organism>
<dbReference type="OMA" id="AWECISH"/>
<dbReference type="PANTHER" id="PTHR43675">
    <property type="entry name" value="ARSENITE METHYLTRANSFERASE"/>
    <property type="match status" value="1"/>
</dbReference>
<protein>
    <submittedName>
        <fullName evidence="2">Uncharacterized protein</fullName>
    </submittedName>
</protein>
<gene>
    <name evidence="2" type="ORF">DDB_G0270182</name>
</gene>
<dbReference type="VEuPathDB" id="AmoebaDB:DDB_G0270182"/>
<dbReference type="InterPro" id="IPR029063">
    <property type="entry name" value="SAM-dependent_MTases_sf"/>
</dbReference>